<dbReference type="FunFam" id="3.50.40.10:FF:000002">
    <property type="entry name" value="phenylalanine--tRNA ligase beta subunit"/>
    <property type="match status" value="2"/>
</dbReference>
<accession>A0A1E3PCE3</accession>
<keyword evidence="13" id="KW-0648">Protein biosynthesis</keyword>
<dbReference type="Pfam" id="PF03484">
    <property type="entry name" value="B5"/>
    <property type="match status" value="1"/>
</dbReference>
<dbReference type="FunFam" id="3.30.56.10:FF:000006">
    <property type="entry name" value="Phenylalanyl-tRNA synthetase subunit beta"/>
    <property type="match status" value="1"/>
</dbReference>
<keyword evidence="19" id="KW-1185">Reference proteome</keyword>
<evidence type="ECO:0000256" key="9">
    <source>
        <dbReference type="ARBA" id="ARBA00022723"/>
    </source>
</evidence>
<dbReference type="EMBL" id="KV454208">
    <property type="protein sequence ID" value="ODQ63031.1"/>
    <property type="molecule type" value="Genomic_DNA"/>
</dbReference>
<evidence type="ECO:0000256" key="14">
    <source>
        <dbReference type="ARBA" id="ARBA00023146"/>
    </source>
</evidence>
<evidence type="ECO:0000256" key="8">
    <source>
        <dbReference type="ARBA" id="ARBA00022598"/>
    </source>
</evidence>
<dbReference type="GO" id="GO:0006432">
    <property type="term" value="P:phenylalanyl-tRNA aminoacylation"/>
    <property type="evidence" value="ECO:0007669"/>
    <property type="project" value="InterPro"/>
</dbReference>
<evidence type="ECO:0000256" key="4">
    <source>
        <dbReference type="ARBA" id="ARBA00011209"/>
    </source>
</evidence>
<dbReference type="EC" id="6.1.1.20" evidence="5"/>
<protein>
    <recommendedName>
        <fullName evidence="6">Phenylalanine--tRNA ligase beta subunit</fullName>
        <ecNumber evidence="5">6.1.1.20</ecNumber>
    </recommendedName>
    <alternativeName>
        <fullName evidence="15">Phenylalanyl-tRNA synthetase beta subunit</fullName>
    </alternativeName>
</protein>
<comment type="catalytic activity">
    <reaction evidence="16">
        <text>tRNA(Phe) + L-phenylalanine + ATP = L-phenylalanyl-tRNA(Phe) + AMP + diphosphate + H(+)</text>
        <dbReference type="Rhea" id="RHEA:19413"/>
        <dbReference type="Rhea" id="RHEA-COMP:9668"/>
        <dbReference type="Rhea" id="RHEA-COMP:9699"/>
        <dbReference type="ChEBI" id="CHEBI:15378"/>
        <dbReference type="ChEBI" id="CHEBI:30616"/>
        <dbReference type="ChEBI" id="CHEBI:33019"/>
        <dbReference type="ChEBI" id="CHEBI:58095"/>
        <dbReference type="ChEBI" id="CHEBI:78442"/>
        <dbReference type="ChEBI" id="CHEBI:78531"/>
        <dbReference type="ChEBI" id="CHEBI:456215"/>
        <dbReference type="EC" id="6.1.1.20"/>
    </reaction>
</comment>
<dbReference type="GO" id="GO:0009328">
    <property type="term" value="C:phenylalanine-tRNA ligase complex"/>
    <property type="evidence" value="ECO:0007669"/>
    <property type="project" value="TreeGrafter"/>
</dbReference>
<dbReference type="InterPro" id="IPR005147">
    <property type="entry name" value="tRNA_synthase_B5-dom"/>
</dbReference>
<dbReference type="Gene3D" id="3.30.930.10">
    <property type="entry name" value="Bira Bifunctional Protein, Domain 2"/>
    <property type="match status" value="1"/>
</dbReference>
<dbReference type="PROSITE" id="PS51483">
    <property type="entry name" value="B5"/>
    <property type="match status" value="2"/>
</dbReference>
<evidence type="ECO:0000256" key="2">
    <source>
        <dbReference type="ARBA" id="ARBA00004496"/>
    </source>
</evidence>
<dbReference type="Proteomes" id="UP000094112">
    <property type="component" value="Unassembled WGS sequence"/>
</dbReference>
<dbReference type="SUPFAM" id="SSF56037">
    <property type="entry name" value="PheT/TilS domain"/>
    <property type="match status" value="2"/>
</dbReference>
<dbReference type="PANTHER" id="PTHR10947:SF0">
    <property type="entry name" value="PHENYLALANINE--TRNA LIGASE BETA SUBUNIT"/>
    <property type="match status" value="1"/>
</dbReference>
<evidence type="ECO:0000313" key="19">
    <source>
        <dbReference type="Proteomes" id="UP000094112"/>
    </source>
</evidence>
<reference evidence="18 19" key="1">
    <citation type="journal article" date="2016" name="Proc. Natl. Acad. Sci. U.S.A.">
        <title>Comparative genomics of biotechnologically important yeasts.</title>
        <authorList>
            <person name="Riley R."/>
            <person name="Haridas S."/>
            <person name="Wolfe K.H."/>
            <person name="Lopes M.R."/>
            <person name="Hittinger C.T."/>
            <person name="Goeker M."/>
            <person name="Salamov A.A."/>
            <person name="Wisecaver J.H."/>
            <person name="Long T.M."/>
            <person name="Calvey C.H."/>
            <person name="Aerts A.L."/>
            <person name="Barry K.W."/>
            <person name="Choi C."/>
            <person name="Clum A."/>
            <person name="Coughlan A.Y."/>
            <person name="Deshpande S."/>
            <person name="Douglass A.P."/>
            <person name="Hanson S.J."/>
            <person name="Klenk H.-P."/>
            <person name="LaButti K.M."/>
            <person name="Lapidus A."/>
            <person name="Lindquist E.A."/>
            <person name="Lipzen A.M."/>
            <person name="Meier-Kolthoff J.P."/>
            <person name="Ohm R.A."/>
            <person name="Otillar R.P."/>
            <person name="Pangilinan J.L."/>
            <person name="Peng Y."/>
            <person name="Rokas A."/>
            <person name="Rosa C.A."/>
            <person name="Scheuner C."/>
            <person name="Sibirny A.A."/>
            <person name="Slot J.C."/>
            <person name="Stielow J.B."/>
            <person name="Sun H."/>
            <person name="Kurtzman C.P."/>
            <person name="Blackwell M."/>
            <person name="Grigoriev I.V."/>
            <person name="Jeffries T.W."/>
        </authorList>
    </citation>
    <scope>NUCLEOTIDE SEQUENCE [LARGE SCALE GENOMIC DNA]</scope>
    <source>
        <strain evidence="19">ATCC 58044 / CBS 1984 / NCYC 433 / NRRL Y-366-8</strain>
    </source>
</reference>
<organism evidence="18 19">
    <name type="scientific">Wickerhamomyces anomalus (strain ATCC 58044 / CBS 1984 / NCYC 433 / NRRL Y-366-8)</name>
    <name type="common">Yeast</name>
    <name type="synonym">Hansenula anomala</name>
    <dbReference type="NCBI Taxonomy" id="683960"/>
    <lineage>
        <taxon>Eukaryota</taxon>
        <taxon>Fungi</taxon>
        <taxon>Dikarya</taxon>
        <taxon>Ascomycota</taxon>
        <taxon>Saccharomycotina</taxon>
        <taxon>Saccharomycetes</taxon>
        <taxon>Phaffomycetales</taxon>
        <taxon>Wickerhamomycetaceae</taxon>
        <taxon>Wickerhamomyces</taxon>
    </lineage>
</organism>
<feature type="domain" description="B5" evidence="17">
    <location>
        <begin position="596"/>
        <end position="674"/>
    </location>
</feature>
<evidence type="ECO:0000259" key="17">
    <source>
        <dbReference type="PROSITE" id="PS51483"/>
    </source>
</evidence>
<dbReference type="InterPro" id="IPR045864">
    <property type="entry name" value="aa-tRNA-synth_II/BPL/LPL"/>
</dbReference>
<dbReference type="GO" id="GO:0003723">
    <property type="term" value="F:RNA binding"/>
    <property type="evidence" value="ECO:0007669"/>
    <property type="project" value="InterPro"/>
</dbReference>
<keyword evidence="9" id="KW-0479">Metal-binding</keyword>
<dbReference type="CDD" id="cd00769">
    <property type="entry name" value="PheRS_beta_core"/>
    <property type="match status" value="1"/>
</dbReference>
<dbReference type="Gene3D" id="3.50.40.10">
    <property type="entry name" value="Phenylalanyl-trna Synthetase, Chain B, domain 3"/>
    <property type="match status" value="2"/>
</dbReference>
<evidence type="ECO:0000256" key="15">
    <source>
        <dbReference type="ARBA" id="ARBA00033189"/>
    </source>
</evidence>
<dbReference type="InterPro" id="IPR041616">
    <property type="entry name" value="PheRS_beta_core"/>
</dbReference>
<dbReference type="PANTHER" id="PTHR10947">
    <property type="entry name" value="PHENYLALANYL-TRNA SYNTHETASE BETA CHAIN AND LEUCINE-RICH REPEAT-CONTAINING PROTEIN 47"/>
    <property type="match status" value="1"/>
</dbReference>
<keyword evidence="12" id="KW-0460">Magnesium</keyword>
<comment type="cofactor">
    <cofactor evidence="1">
        <name>Mg(2+)</name>
        <dbReference type="ChEBI" id="CHEBI:18420"/>
    </cofactor>
</comment>
<dbReference type="InterPro" id="IPR045060">
    <property type="entry name" value="Phe-tRNA-ligase_IIc_bsu"/>
</dbReference>
<dbReference type="AlphaFoldDB" id="A0A1E3PCE3"/>
<evidence type="ECO:0000256" key="6">
    <source>
        <dbReference type="ARBA" id="ARBA00017032"/>
    </source>
</evidence>
<dbReference type="GeneID" id="30201759"/>
<evidence type="ECO:0000256" key="16">
    <source>
        <dbReference type="ARBA" id="ARBA00049255"/>
    </source>
</evidence>
<dbReference type="InterPro" id="IPR005146">
    <property type="entry name" value="B3/B4_tRNA-bd"/>
</dbReference>
<sequence>MPTVAVDKQDLFDLLGKQYTTEEFEELCFDFGIELDEDTTNDCQAGERPQYKIDIPANRYDMLCIEGIAQSLNEFLQREPIPPYKLSPSTPTLSLTVDESTAAVRPYAAAAVLRNITFTERSYQSFIALQDKLHSNLCRNRTLVAMGTHDLDALEGPFHYKALPKKDINFIPLNQTKNVNGEDFLDFYANDKNLGKFLHIIENFENFPVILDNQNRVASLPPIINSERSKITLNTKNVFIEITATDKTKAEIVVNQLVAMFARYCSEPFVIEPVEIISKHNNESRVTPNIQPRTMTAEIDYINKCLGLQLSGEEISKLLLKMKQYTTEEFEELCFDFGIELDEDTTNDCQAGERPQYKIDIPANRYDMLCIEGIAQSLNEFLQREPIPPYKLSPSTPTLSLTVDESTAAVRPYAAAAVLRNITFTERSYQSFIALQDKLHSNLCRNRTLVAMGTHDLDALEGPFHYKALPKKDINFIPLNQTKNVNGEDFLDFYANDKNLGKFLHIIENFENFPVILDNQNRVASLPPIINSERSKITLNTKNVFIEITATDKTKAEIVVNQLVAMFARYCSEPFVIEPVEIISKHNNESRVTPNIQPRTMTAEIDYINKCLGLQLSGEEISKLLLKMSLSAKPSTSDSNLLEVQIPLTRPDILHQADIMEDAAIAYGYNNLPKTRISSNSTKGATPLPINKVADIIRNASAQSGWSEVLPLTLCSHDENYKFLNQSDDSKAVQLANPKTQEYQVVRTSLIPGILKTIRENRKHSLPIKVFEAGDVVFKDLSLERRAFNQRNWAAIYAGKTSGFEYAQGLLGKIMQTLRTPWLADPKNSTEKGYWIEEDPENKTYFPGRGAKIFYRHKNGGDAQAVGSIGVLHPQVLNNFEIPYAASAVEINAEIFL</sequence>
<dbReference type="SMART" id="SM00874">
    <property type="entry name" value="B5"/>
    <property type="match status" value="2"/>
</dbReference>
<evidence type="ECO:0000256" key="12">
    <source>
        <dbReference type="ARBA" id="ARBA00022842"/>
    </source>
</evidence>
<keyword evidence="10" id="KW-0547">Nucleotide-binding</keyword>
<dbReference type="STRING" id="683960.A0A1E3PCE3"/>
<dbReference type="InterPro" id="IPR009061">
    <property type="entry name" value="DNA-bd_dom_put_sf"/>
</dbReference>
<dbReference type="Gene3D" id="3.30.56.10">
    <property type="match status" value="3"/>
</dbReference>
<keyword evidence="7" id="KW-0963">Cytoplasm</keyword>
<keyword evidence="8" id="KW-0436">Ligase</keyword>
<comment type="similarity">
    <text evidence="3">Belongs to the phenylalanyl-tRNA synthetase beta subunit family. Type 2 subfamily.</text>
</comment>
<dbReference type="GO" id="GO:0004826">
    <property type="term" value="F:phenylalanine-tRNA ligase activity"/>
    <property type="evidence" value="ECO:0007669"/>
    <property type="project" value="UniProtKB-EC"/>
</dbReference>
<dbReference type="FunFam" id="3.30.930.10:FF:000052">
    <property type="entry name" value="Phenylalanyl-tRNA synthetase, beta subunit"/>
    <property type="match status" value="1"/>
</dbReference>
<dbReference type="SMART" id="SM00873">
    <property type="entry name" value="B3_4"/>
    <property type="match status" value="2"/>
</dbReference>
<dbReference type="Pfam" id="PF03483">
    <property type="entry name" value="B3_4"/>
    <property type="match status" value="2"/>
</dbReference>
<gene>
    <name evidence="18" type="ORF">WICANDRAFT_77186</name>
</gene>
<proteinExistence type="inferred from homology"/>
<dbReference type="OrthoDB" id="1698572at2759"/>
<comment type="subcellular location">
    <subcellularLocation>
        <location evidence="2">Cytoplasm</location>
    </subcellularLocation>
</comment>
<dbReference type="NCBIfam" id="TIGR00471">
    <property type="entry name" value="pheT_arch"/>
    <property type="match status" value="2"/>
</dbReference>
<feature type="domain" description="B5" evidence="17">
    <location>
        <begin position="290"/>
        <end position="395"/>
    </location>
</feature>
<dbReference type="SUPFAM" id="SSF46955">
    <property type="entry name" value="Putative DNA-binding domain"/>
    <property type="match status" value="3"/>
</dbReference>
<evidence type="ECO:0000256" key="13">
    <source>
        <dbReference type="ARBA" id="ARBA00022917"/>
    </source>
</evidence>
<keyword evidence="14" id="KW-0030">Aminoacyl-tRNA synthetase</keyword>
<dbReference type="FunFam" id="3.30.56.10:FF:000004">
    <property type="entry name" value="Phenylalanyl-tRNA synthetase, beta subunit"/>
    <property type="match status" value="1"/>
</dbReference>
<evidence type="ECO:0000256" key="11">
    <source>
        <dbReference type="ARBA" id="ARBA00022840"/>
    </source>
</evidence>
<keyword evidence="11" id="KW-0067">ATP-binding</keyword>
<evidence type="ECO:0000256" key="1">
    <source>
        <dbReference type="ARBA" id="ARBA00001946"/>
    </source>
</evidence>
<dbReference type="InterPro" id="IPR020825">
    <property type="entry name" value="Phe-tRNA_synthase-like_B3/B4"/>
</dbReference>
<dbReference type="RefSeq" id="XP_019042238.1">
    <property type="nucleotide sequence ID" value="XM_019184513.1"/>
</dbReference>
<dbReference type="InterPro" id="IPR040659">
    <property type="entry name" value="PhetRS_B1"/>
</dbReference>
<dbReference type="SUPFAM" id="SSF55681">
    <property type="entry name" value="Class II aaRS and biotin synthetases"/>
    <property type="match status" value="1"/>
</dbReference>
<evidence type="ECO:0000256" key="7">
    <source>
        <dbReference type="ARBA" id="ARBA00022490"/>
    </source>
</evidence>
<comment type="subunit">
    <text evidence="4">Tetramer of two alpha and two beta subunits.</text>
</comment>
<name>A0A1E3PCE3_WICAA</name>
<evidence type="ECO:0000256" key="5">
    <source>
        <dbReference type="ARBA" id="ARBA00012814"/>
    </source>
</evidence>
<dbReference type="Pfam" id="PF17759">
    <property type="entry name" value="tRNA_synthFbeta"/>
    <property type="match status" value="1"/>
</dbReference>
<evidence type="ECO:0000256" key="10">
    <source>
        <dbReference type="ARBA" id="ARBA00022741"/>
    </source>
</evidence>
<evidence type="ECO:0000256" key="3">
    <source>
        <dbReference type="ARBA" id="ARBA00007438"/>
    </source>
</evidence>
<dbReference type="GO" id="GO:0000287">
    <property type="term" value="F:magnesium ion binding"/>
    <property type="evidence" value="ECO:0007669"/>
    <property type="project" value="InterPro"/>
</dbReference>
<evidence type="ECO:0000313" key="18">
    <source>
        <dbReference type="EMBL" id="ODQ63031.1"/>
    </source>
</evidence>
<dbReference type="GO" id="GO:0005524">
    <property type="term" value="F:ATP binding"/>
    <property type="evidence" value="ECO:0007669"/>
    <property type="project" value="UniProtKB-KW"/>
</dbReference>
<dbReference type="Pfam" id="PF18262">
    <property type="entry name" value="PhetRS_B1"/>
    <property type="match status" value="2"/>
</dbReference>
<dbReference type="InterPro" id="IPR004531">
    <property type="entry name" value="Phe-tRNA-synth_IIc_bsu_arc_euk"/>
</dbReference>